<organism evidence="2 3">
    <name type="scientific">Haladaptatus pallidirubidus</name>
    <dbReference type="NCBI Taxonomy" id="1008152"/>
    <lineage>
        <taxon>Archaea</taxon>
        <taxon>Methanobacteriati</taxon>
        <taxon>Methanobacteriota</taxon>
        <taxon>Stenosarchaea group</taxon>
        <taxon>Halobacteria</taxon>
        <taxon>Halobacteriales</taxon>
        <taxon>Haladaptataceae</taxon>
        <taxon>Haladaptatus</taxon>
    </lineage>
</organism>
<protein>
    <recommendedName>
        <fullName evidence="1">DUF7351 domain-containing protein</fullName>
    </recommendedName>
</protein>
<keyword evidence="3" id="KW-1185">Reference proteome</keyword>
<evidence type="ECO:0000259" key="1">
    <source>
        <dbReference type="Pfam" id="PF24042"/>
    </source>
</evidence>
<feature type="domain" description="DUF7351" evidence="1">
    <location>
        <begin position="21"/>
        <end position="110"/>
    </location>
</feature>
<proteinExistence type="predicted"/>
<dbReference type="Proteomes" id="UP001501729">
    <property type="component" value="Unassembled WGS sequence"/>
</dbReference>
<name>A0AAV3UH58_9EURY</name>
<comment type="caution">
    <text evidence="2">The sequence shown here is derived from an EMBL/GenBank/DDBJ whole genome shotgun (WGS) entry which is preliminary data.</text>
</comment>
<gene>
    <name evidence="2" type="ORF">GCM10025751_23250</name>
</gene>
<evidence type="ECO:0000313" key="3">
    <source>
        <dbReference type="Proteomes" id="UP001501729"/>
    </source>
</evidence>
<accession>A0AAV3UH58</accession>
<dbReference type="AlphaFoldDB" id="A0AAV3UH58"/>
<evidence type="ECO:0000313" key="2">
    <source>
        <dbReference type="EMBL" id="GAA5049891.1"/>
    </source>
</evidence>
<dbReference type="Pfam" id="PF24042">
    <property type="entry name" value="DUF7351"/>
    <property type="match status" value="1"/>
</dbReference>
<sequence>MTTYVGNIDGVPLAFEEETEPPLSDGPPVSLLCDRCQDLIGTVPVGLLLDDPLVVSFLHNHGINPEEMPAWQLVDKLDTETTVTSEDPYQVAVEFETGNDTLTVTIGRNGQTISTEFS</sequence>
<dbReference type="InterPro" id="IPR055775">
    <property type="entry name" value="DUF7351"/>
</dbReference>
<reference evidence="2 3" key="1">
    <citation type="journal article" date="2019" name="Int. J. Syst. Evol. Microbiol.">
        <title>The Global Catalogue of Microorganisms (GCM) 10K type strain sequencing project: providing services to taxonomists for standard genome sequencing and annotation.</title>
        <authorList>
            <consortium name="The Broad Institute Genomics Platform"/>
            <consortium name="The Broad Institute Genome Sequencing Center for Infectious Disease"/>
            <person name="Wu L."/>
            <person name="Ma J."/>
        </authorList>
    </citation>
    <scope>NUCLEOTIDE SEQUENCE [LARGE SCALE GENOMIC DNA]</scope>
    <source>
        <strain evidence="2 3">JCM 17504</strain>
    </source>
</reference>
<dbReference type="EMBL" id="BAABKX010000007">
    <property type="protein sequence ID" value="GAA5049891.1"/>
    <property type="molecule type" value="Genomic_DNA"/>
</dbReference>